<dbReference type="Gene3D" id="3.40.50.300">
    <property type="entry name" value="P-loop containing nucleotide triphosphate hydrolases"/>
    <property type="match status" value="1"/>
</dbReference>
<comment type="caution">
    <text evidence="1">The sequence shown here is derived from an EMBL/GenBank/DDBJ whole genome shotgun (WGS) entry which is preliminary data.</text>
</comment>
<dbReference type="Proteomes" id="UP000189670">
    <property type="component" value="Unassembled WGS sequence"/>
</dbReference>
<dbReference type="InterPro" id="IPR027417">
    <property type="entry name" value="P-loop_NTPase"/>
</dbReference>
<reference evidence="2" key="1">
    <citation type="submission" date="2012-11" db="EMBL/GenBank/DDBJ databases">
        <authorList>
            <person name="Lucero-Rivera Y.E."/>
            <person name="Tovar-Ramirez D."/>
        </authorList>
    </citation>
    <scope>NUCLEOTIDE SEQUENCE [LARGE SCALE GENOMIC DNA]</scope>
    <source>
        <strain evidence="2">Araruama</strain>
    </source>
</reference>
<evidence type="ECO:0000313" key="2">
    <source>
        <dbReference type="Proteomes" id="UP000189670"/>
    </source>
</evidence>
<dbReference type="EMBL" id="ATBP01003352">
    <property type="protein sequence ID" value="ETR64983.1"/>
    <property type="molecule type" value="Genomic_DNA"/>
</dbReference>
<organism evidence="1 2">
    <name type="scientific">Candidatus Magnetoglobus multicellularis str. Araruama</name>
    <dbReference type="NCBI Taxonomy" id="890399"/>
    <lineage>
        <taxon>Bacteria</taxon>
        <taxon>Pseudomonadati</taxon>
        <taxon>Thermodesulfobacteriota</taxon>
        <taxon>Desulfobacteria</taxon>
        <taxon>Desulfobacterales</taxon>
        <taxon>Desulfobacteraceae</taxon>
        <taxon>Candidatus Magnetoglobus</taxon>
    </lineage>
</organism>
<dbReference type="AlphaFoldDB" id="A0A1V1NQZ9"/>
<gene>
    <name evidence="1" type="ORF">OMM_15008</name>
</gene>
<sequence length="140" mass="16265">MNILENIITNTRWHSDAEKRNRVMAASRDFSVFCKEYLPHIFTQPFCTYHKDIIQVVSQKKAGARYVMAAPREHGKTQVLYTGLNLWLSLFGYEDYIVNLAASHDMAVKQFRNIKTELESNEKILSDFGDVSSDNWKKTK</sequence>
<protein>
    <recommendedName>
        <fullName evidence="3">Terminase large subunit gp17-like C-terminal domain-containing protein</fullName>
    </recommendedName>
</protein>
<evidence type="ECO:0008006" key="3">
    <source>
        <dbReference type="Google" id="ProtNLM"/>
    </source>
</evidence>
<accession>A0A1V1NQZ9</accession>
<name>A0A1V1NQZ9_9BACT</name>
<proteinExistence type="predicted"/>
<evidence type="ECO:0000313" key="1">
    <source>
        <dbReference type="EMBL" id="ETR64983.1"/>
    </source>
</evidence>